<evidence type="ECO:0000313" key="5">
    <source>
        <dbReference type="Proteomes" id="UP000070620"/>
    </source>
</evidence>
<dbReference type="OrthoDB" id="7506349at2"/>
<name>A0A136PQ22_9ACTN</name>
<dbReference type="InterPro" id="IPR009057">
    <property type="entry name" value="Homeodomain-like_sf"/>
</dbReference>
<dbReference type="EMBL" id="LRQV01000071">
    <property type="protein sequence ID" value="KXK60437.1"/>
    <property type="molecule type" value="Genomic_DNA"/>
</dbReference>
<evidence type="ECO:0000259" key="3">
    <source>
        <dbReference type="PROSITE" id="PS50977"/>
    </source>
</evidence>
<proteinExistence type="predicted"/>
<dbReference type="Gene3D" id="1.10.357.10">
    <property type="entry name" value="Tetracycline Repressor, domain 2"/>
    <property type="match status" value="1"/>
</dbReference>
<keyword evidence="1 2" id="KW-0238">DNA-binding</keyword>
<dbReference type="InterPro" id="IPR001647">
    <property type="entry name" value="HTH_TetR"/>
</dbReference>
<comment type="caution">
    <text evidence="4">The sequence shown here is derived from an EMBL/GenBank/DDBJ whole genome shotgun (WGS) entry which is preliminary data.</text>
</comment>
<gene>
    <name evidence="4" type="ORF">AWW66_18780</name>
</gene>
<dbReference type="Proteomes" id="UP000070620">
    <property type="component" value="Unassembled WGS sequence"/>
</dbReference>
<dbReference type="InterPro" id="IPR041583">
    <property type="entry name" value="TetR_C_31"/>
</dbReference>
<dbReference type="PROSITE" id="PS50977">
    <property type="entry name" value="HTH_TETR_2"/>
    <property type="match status" value="1"/>
</dbReference>
<organism evidence="4 5">
    <name type="scientific">Micromonospora rosaria</name>
    <dbReference type="NCBI Taxonomy" id="47874"/>
    <lineage>
        <taxon>Bacteria</taxon>
        <taxon>Bacillati</taxon>
        <taxon>Actinomycetota</taxon>
        <taxon>Actinomycetes</taxon>
        <taxon>Micromonosporales</taxon>
        <taxon>Micromonosporaceae</taxon>
        <taxon>Micromonospora</taxon>
    </lineage>
</organism>
<dbReference type="GO" id="GO:0003677">
    <property type="term" value="F:DNA binding"/>
    <property type="evidence" value="ECO:0007669"/>
    <property type="project" value="UniProtKB-UniRule"/>
</dbReference>
<dbReference type="RefSeq" id="WP_067367975.1">
    <property type="nucleotide sequence ID" value="NZ_JBIUBN010000004.1"/>
</dbReference>
<evidence type="ECO:0000256" key="2">
    <source>
        <dbReference type="PROSITE-ProRule" id="PRU00335"/>
    </source>
</evidence>
<keyword evidence="5" id="KW-1185">Reference proteome</keyword>
<sequence>MTDRRQRLQDAAIRVLGARGLRQLTHRAVDEAAGLPEGSASNQYRTRDALLTAALDRVLEQETAAWDRLAADRPPTDVAGFVAVLGRLLRDLAGPQRGLVLARQALFMEAAVRPDLRPAIAAGRDRLAGWGVPLLAALGSADPQPDLRTLLALVEGLLFTQVAHPEPDFAPEAALAALLRGLLAPPPLPPA</sequence>
<evidence type="ECO:0000313" key="4">
    <source>
        <dbReference type="EMBL" id="KXK60437.1"/>
    </source>
</evidence>
<accession>A0A136PQ22</accession>
<dbReference type="Pfam" id="PF17940">
    <property type="entry name" value="TetR_C_31"/>
    <property type="match status" value="1"/>
</dbReference>
<dbReference type="AlphaFoldDB" id="A0A136PQ22"/>
<feature type="domain" description="HTH tetR-type" evidence="3">
    <location>
        <begin position="2"/>
        <end position="62"/>
    </location>
</feature>
<reference evidence="4 5" key="1">
    <citation type="submission" date="2016-01" db="EMBL/GenBank/DDBJ databases">
        <title>Whole genome sequence and analysis of Micromonospora rosaria DSM 803, which can produce antibacterial substance rosamicin.</title>
        <authorList>
            <person name="Yang H."/>
            <person name="He X."/>
            <person name="Zhu D."/>
        </authorList>
    </citation>
    <scope>NUCLEOTIDE SEQUENCE [LARGE SCALE GENOMIC DNA]</scope>
    <source>
        <strain evidence="4 5">DSM 803</strain>
    </source>
</reference>
<dbReference type="SUPFAM" id="SSF46689">
    <property type="entry name" value="Homeodomain-like"/>
    <property type="match status" value="1"/>
</dbReference>
<protein>
    <submittedName>
        <fullName evidence="4">TetR family transcriptional regulator</fullName>
    </submittedName>
</protein>
<evidence type="ECO:0000256" key="1">
    <source>
        <dbReference type="ARBA" id="ARBA00023125"/>
    </source>
</evidence>
<feature type="DNA-binding region" description="H-T-H motif" evidence="2">
    <location>
        <begin position="25"/>
        <end position="44"/>
    </location>
</feature>